<dbReference type="EMBL" id="FQ790286">
    <property type="protein sequence ID" value="CCD47556.1"/>
    <property type="molecule type" value="Genomic_DNA"/>
</dbReference>
<evidence type="ECO:0000313" key="2">
    <source>
        <dbReference type="Proteomes" id="UP000008177"/>
    </source>
</evidence>
<proteinExistence type="predicted"/>
<evidence type="ECO:0000313" key="1">
    <source>
        <dbReference type="EMBL" id="CCD47556.1"/>
    </source>
</evidence>
<name>G2Y4G6_BOTF4</name>
<accession>G2Y4G6</accession>
<dbReference type="InParanoid" id="G2Y4G6"/>
<dbReference type="Proteomes" id="UP000008177">
    <property type="component" value="Unplaced contigs"/>
</dbReference>
<sequence length="109" mass="12487">MPMLALKSKSHITAQHSTAQHSTNHFTIEPSLPSFSQGYTRYIRYGTAPKLERQLNSSGEPMSFKAEMWMSTTIFPGRSSSKRHRGWVSHMGNYHELGFSVLSDNHFWL</sequence>
<dbReference type="AlphaFoldDB" id="G2Y4G6"/>
<gene>
    <name evidence="1" type="ORF">BofuT4_P007150.1</name>
</gene>
<organism evidence="1 2">
    <name type="scientific">Botryotinia fuckeliana (strain T4)</name>
    <name type="common">Noble rot fungus</name>
    <name type="synonym">Botrytis cinerea</name>
    <dbReference type="NCBI Taxonomy" id="999810"/>
    <lineage>
        <taxon>Eukaryota</taxon>
        <taxon>Fungi</taxon>
        <taxon>Dikarya</taxon>
        <taxon>Ascomycota</taxon>
        <taxon>Pezizomycotina</taxon>
        <taxon>Leotiomycetes</taxon>
        <taxon>Helotiales</taxon>
        <taxon>Sclerotiniaceae</taxon>
        <taxon>Botrytis</taxon>
    </lineage>
</organism>
<protein>
    <submittedName>
        <fullName evidence="1">Uncharacterized protein</fullName>
    </submittedName>
</protein>
<reference evidence="2" key="1">
    <citation type="journal article" date="2011" name="PLoS Genet.">
        <title>Genomic analysis of the necrotrophic fungal pathogens Sclerotinia sclerotiorum and Botrytis cinerea.</title>
        <authorList>
            <person name="Amselem J."/>
            <person name="Cuomo C.A."/>
            <person name="van Kan J.A."/>
            <person name="Viaud M."/>
            <person name="Benito E.P."/>
            <person name="Couloux A."/>
            <person name="Coutinho P.M."/>
            <person name="de Vries R.P."/>
            <person name="Dyer P.S."/>
            <person name="Fillinger S."/>
            <person name="Fournier E."/>
            <person name="Gout L."/>
            <person name="Hahn M."/>
            <person name="Kohn L."/>
            <person name="Lapalu N."/>
            <person name="Plummer K.M."/>
            <person name="Pradier J.M."/>
            <person name="Quevillon E."/>
            <person name="Sharon A."/>
            <person name="Simon A."/>
            <person name="ten Have A."/>
            <person name="Tudzynski B."/>
            <person name="Tudzynski P."/>
            <person name="Wincker P."/>
            <person name="Andrew M."/>
            <person name="Anthouard V."/>
            <person name="Beever R.E."/>
            <person name="Beffa R."/>
            <person name="Benoit I."/>
            <person name="Bouzid O."/>
            <person name="Brault B."/>
            <person name="Chen Z."/>
            <person name="Choquer M."/>
            <person name="Collemare J."/>
            <person name="Cotton P."/>
            <person name="Danchin E.G."/>
            <person name="Da Silva C."/>
            <person name="Gautier A."/>
            <person name="Giraud C."/>
            <person name="Giraud T."/>
            <person name="Gonzalez C."/>
            <person name="Grossetete S."/>
            <person name="Guldener U."/>
            <person name="Henrissat B."/>
            <person name="Howlett B.J."/>
            <person name="Kodira C."/>
            <person name="Kretschmer M."/>
            <person name="Lappartient A."/>
            <person name="Leroch M."/>
            <person name="Levis C."/>
            <person name="Mauceli E."/>
            <person name="Neuveglise C."/>
            <person name="Oeser B."/>
            <person name="Pearson M."/>
            <person name="Poulain J."/>
            <person name="Poussereau N."/>
            <person name="Quesneville H."/>
            <person name="Rascle C."/>
            <person name="Schumacher J."/>
            <person name="Segurens B."/>
            <person name="Sexton A."/>
            <person name="Silva E."/>
            <person name="Sirven C."/>
            <person name="Soanes D.M."/>
            <person name="Talbot N.J."/>
            <person name="Templeton M."/>
            <person name="Yandava C."/>
            <person name="Yarden O."/>
            <person name="Zeng Q."/>
            <person name="Rollins J.A."/>
            <person name="Lebrun M.H."/>
            <person name="Dickman M."/>
        </authorList>
    </citation>
    <scope>NUCLEOTIDE SEQUENCE [LARGE SCALE GENOMIC DNA]</scope>
    <source>
        <strain evidence="2">T4</strain>
    </source>
</reference>
<dbReference type="HOGENOM" id="CLU_2183538_0_0_1"/>